<evidence type="ECO:0000256" key="1">
    <source>
        <dbReference type="PIRSR" id="PIRSR006661-1"/>
    </source>
</evidence>
<dbReference type="PANTHER" id="PTHR43169">
    <property type="entry name" value="EXSB FAMILY PROTEIN"/>
    <property type="match status" value="1"/>
</dbReference>
<dbReference type="PANTHER" id="PTHR43169:SF2">
    <property type="entry name" value="NAD_GMP SYNTHASE DOMAIN-CONTAINING PROTEIN"/>
    <property type="match status" value="1"/>
</dbReference>
<dbReference type="Gene3D" id="3.40.50.620">
    <property type="entry name" value="HUPs"/>
    <property type="match status" value="1"/>
</dbReference>
<reference evidence="3 4" key="1">
    <citation type="submission" date="2015-09" db="EMBL/GenBank/DDBJ databases">
        <title>Draft genome sequence of Kouleothrix aurantiaca JCM 19913.</title>
        <authorList>
            <person name="Hemp J."/>
        </authorList>
    </citation>
    <scope>NUCLEOTIDE SEQUENCE [LARGE SCALE GENOMIC DNA]</scope>
    <source>
        <strain evidence="3 4">COM-B</strain>
    </source>
</reference>
<evidence type="ECO:0000313" key="3">
    <source>
        <dbReference type="EMBL" id="KPV53128.1"/>
    </source>
</evidence>
<dbReference type="Proteomes" id="UP000050509">
    <property type="component" value="Unassembled WGS sequence"/>
</dbReference>
<gene>
    <name evidence="3" type="ORF">SE17_11390</name>
</gene>
<proteinExistence type="predicted"/>
<dbReference type="NCBIfam" id="TIGR00268">
    <property type="entry name" value="ATP-dependent sacrificial sulfur transferase LarE"/>
    <property type="match status" value="1"/>
</dbReference>
<evidence type="ECO:0000313" key="4">
    <source>
        <dbReference type="Proteomes" id="UP000050509"/>
    </source>
</evidence>
<dbReference type="InterPro" id="IPR005232">
    <property type="entry name" value="LarE"/>
</dbReference>
<dbReference type="GO" id="GO:0016783">
    <property type="term" value="F:sulfurtransferase activity"/>
    <property type="evidence" value="ECO:0007669"/>
    <property type="project" value="InterPro"/>
</dbReference>
<dbReference type="InterPro" id="IPR022310">
    <property type="entry name" value="NAD/GMP_synthase"/>
</dbReference>
<dbReference type="CDD" id="cd01990">
    <property type="entry name" value="LarE-like"/>
    <property type="match status" value="1"/>
</dbReference>
<dbReference type="SUPFAM" id="SSF52402">
    <property type="entry name" value="Adenine nucleotide alpha hydrolases-like"/>
    <property type="match status" value="1"/>
</dbReference>
<keyword evidence="4" id="KW-1185">Reference proteome</keyword>
<dbReference type="PIRSF" id="PIRSF006661">
    <property type="entry name" value="PP-lp_UCP006661"/>
    <property type="match status" value="1"/>
</dbReference>
<name>A0A0P9FJ41_9CHLR</name>
<dbReference type="PATRIC" id="fig|186479.3.peg.6920"/>
<feature type="domain" description="NAD/GMP synthase" evidence="2">
    <location>
        <begin position="24"/>
        <end position="88"/>
    </location>
</feature>
<evidence type="ECO:0000259" key="2">
    <source>
        <dbReference type="Pfam" id="PF02540"/>
    </source>
</evidence>
<feature type="active site" description="Nucleophile and sulfur donor" evidence="1">
    <location>
        <position position="184"/>
    </location>
</feature>
<comment type="caution">
    <text evidence="3">The sequence shown here is derived from an EMBL/GenBank/DDBJ whole genome shotgun (WGS) entry which is preliminary data.</text>
</comment>
<dbReference type="AlphaFoldDB" id="A0A0P9FJ41"/>
<dbReference type="InterPro" id="IPR052188">
    <property type="entry name" value="Ni-pincer_cofactor_biosynth"/>
</dbReference>
<protein>
    <recommendedName>
        <fullName evidence="2">NAD/GMP synthase domain-containing protein</fullName>
    </recommendedName>
</protein>
<dbReference type="EMBL" id="LJCR01000332">
    <property type="protein sequence ID" value="KPV53128.1"/>
    <property type="molecule type" value="Genomic_DNA"/>
</dbReference>
<accession>A0A0P9FJ41</accession>
<dbReference type="InterPro" id="IPR014729">
    <property type="entry name" value="Rossmann-like_a/b/a_fold"/>
</dbReference>
<dbReference type="Pfam" id="PF02540">
    <property type="entry name" value="NAD_synthase"/>
    <property type="match status" value="1"/>
</dbReference>
<dbReference type="GO" id="GO:0006163">
    <property type="term" value="P:purine nucleotide metabolic process"/>
    <property type="evidence" value="ECO:0007669"/>
    <property type="project" value="UniProtKB-ARBA"/>
</dbReference>
<organism evidence="3 4">
    <name type="scientific">Kouleothrix aurantiaca</name>
    <dbReference type="NCBI Taxonomy" id="186479"/>
    <lineage>
        <taxon>Bacteria</taxon>
        <taxon>Bacillati</taxon>
        <taxon>Chloroflexota</taxon>
        <taxon>Chloroflexia</taxon>
        <taxon>Chloroflexales</taxon>
        <taxon>Roseiflexineae</taxon>
        <taxon>Roseiflexaceae</taxon>
        <taxon>Kouleothrix</taxon>
    </lineage>
</organism>
<sequence>MPTTPTTLDATLAARQQRLHDILTERGSVLIGMSGGVDSVLLAAVAHLALGERAVAVTADSPSLPRRELRATEELARQLGLHHLVIRTDELQDERYTANPVNRCYFCKSELFAHLARLSRELEIPWICYGENVDDQGDHRPGSVAAGEYGVRAPLKEAGLSKADIRALAQAHGLPIWDKPALACLSSRFPYGTAITAELLARVEAAEDALWDRGFRQFRVRHFGDTAKLETAPEEMAAAVAQSADLVAAFRAIGYRSVTLDLAGYRRGSMNEGVVAIAPGQIGVRAPGLPEV</sequence>